<dbReference type="InterPro" id="IPR001128">
    <property type="entry name" value="Cyt_P450"/>
</dbReference>
<dbReference type="PRINTS" id="PR00359">
    <property type="entry name" value="BP450"/>
</dbReference>
<comment type="similarity">
    <text evidence="1 2">Belongs to the cytochrome P450 family.</text>
</comment>
<reference evidence="3 4" key="1">
    <citation type="submission" date="2024-09" db="EMBL/GenBank/DDBJ databases">
        <authorList>
            <person name="Sun Q."/>
            <person name="Mori K."/>
        </authorList>
    </citation>
    <scope>NUCLEOTIDE SEQUENCE [LARGE SCALE GENOMIC DNA]</scope>
    <source>
        <strain evidence="3 4">CCM 7706</strain>
    </source>
</reference>
<dbReference type="PANTHER" id="PTHR46696:SF1">
    <property type="entry name" value="CYTOCHROME P450 YJIB-RELATED"/>
    <property type="match status" value="1"/>
</dbReference>
<keyword evidence="2" id="KW-0479">Metal-binding</keyword>
<dbReference type="PROSITE" id="PS00086">
    <property type="entry name" value="CYTOCHROME_P450"/>
    <property type="match status" value="1"/>
</dbReference>
<organism evidence="3 4">
    <name type="scientific">Novosphingobium soli</name>
    <dbReference type="NCBI Taxonomy" id="574956"/>
    <lineage>
        <taxon>Bacteria</taxon>
        <taxon>Pseudomonadati</taxon>
        <taxon>Pseudomonadota</taxon>
        <taxon>Alphaproteobacteria</taxon>
        <taxon>Sphingomonadales</taxon>
        <taxon>Sphingomonadaceae</taxon>
        <taxon>Novosphingobium</taxon>
    </lineage>
</organism>
<keyword evidence="2" id="KW-0560">Oxidoreductase</keyword>
<dbReference type="EMBL" id="JBHLWK010000001">
    <property type="protein sequence ID" value="MFC0202749.1"/>
    <property type="molecule type" value="Genomic_DNA"/>
</dbReference>
<sequence>MTRIEELALYHLPVETADFANDPDPWLARARAQHPWLATSAIGPVLTSYRAIDEIMRMDDALEMPGREIVDIMGARGTGWGDFAQEMMLVRHGADHQRLRSSVSAAFGPGNVKRMRPVMVATISALLDEWAPKGRFDFTEFAANFPVRVMFALIGGDVARLPAIISSLEVQGTSFNMIVEDMPRIEAAYQVLWRFVDDLIAERGPDAGRGDLLDDLIAAQTRGDLTAKELRQMLVFLFGAGYDTSKNLLTLLMDSMIAHPAIWQRCAQDREYCRKVVREQLRLTSPSNTYRVTTRDLTWEGVTIPAGTMLLFPLGISGRDPELFSRPLAFDPDRADRTAPLAFGRGMHICLGQFLAQANVEEATHLIARRLTNPRHDAPPTWRSFCGVWGIKSLPIAFDPAPSPAPDRALEPAGR</sequence>
<dbReference type="Gene3D" id="1.10.630.10">
    <property type="entry name" value="Cytochrome P450"/>
    <property type="match status" value="1"/>
</dbReference>
<keyword evidence="2" id="KW-0408">Iron</keyword>
<dbReference type="InterPro" id="IPR002397">
    <property type="entry name" value="Cyt_P450_B"/>
</dbReference>
<evidence type="ECO:0000313" key="3">
    <source>
        <dbReference type="EMBL" id="MFC0202749.1"/>
    </source>
</evidence>
<accession>A0ABV6CPT7</accession>
<dbReference type="SUPFAM" id="SSF48264">
    <property type="entry name" value="Cytochrome P450"/>
    <property type="match status" value="1"/>
</dbReference>
<proteinExistence type="inferred from homology"/>
<evidence type="ECO:0000256" key="2">
    <source>
        <dbReference type="RuleBase" id="RU000461"/>
    </source>
</evidence>
<protein>
    <submittedName>
        <fullName evidence="3">Cytochrome P450</fullName>
    </submittedName>
</protein>
<dbReference type="InterPro" id="IPR017972">
    <property type="entry name" value="Cyt_P450_CS"/>
</dbReference>
<comment type="caution">
    <text evidence="3">The sequence shown here is derived from an EMBL/GenBank/DDBJ whole genome shotgun (WGS) entry which is preliminary data.</text>
</comment>
<keyword evidence="2" id="KW-0503">Monooxygenase</keyword>
<dbReference type="Proteomes" id="UP001589798">
    <property type="component" value="Unassembled WGS sequence"/>
</dbReference>
<keyword evidence="4" id="KW-1185">Reference proteome</keyword>
<evidence type="ECO:0000256" key="1">
    <source>
        <dbReference type="ARBA" id="ARBA00010617"/>
    </source>
</evidence>
<keyword evidence="2" id="KW-0349">Heme</keyword>
<dbReference type="Pfam" id="PF00067">
    <property type="entry name" value="p450"/>
    <property type="match status" value="1"/>
</dbReference>
<name>A0ABV6CPT7_9SPHN</name>
<dbReference type="InterPro" id="IPR036396">
    <property type="entry name" value="Cyt_P450_sf"/>
</dbReference>
<dbReference type="RefSeq" id="WP_379485617.1">
    <property type="nucleotide sequence ID" value="NZ_JBHLWK010000001.1"/>
</dbReference>
<evidence type="ECO:0000313" key="4">
    <source>
        <dbReference type="Proteomes" id="UP001589798"/>
    </source>
</evidence>
<gene>
    <name evidence="3" type="ORF">ACFFJC_00520</name>
</gene>
<dbReference type="PANTHER" id="PTHR46696">
    <property type="entry name" value="P450, PUTATIVE (EUROFUNG)-RELATED"/>
    <property type="match status" value="1"/>
</dbReference>